<evidence type="ECO:0000313" key="3">
    <source>
        <dbReference type="Proteomes" id="UP000177870"/>
    </source>
</evidence>
<keyword evidence="1" id="KW-1133">Transmembrane helix</keyword>
<reference evidence="3" key="1">
    <citation type="submission" date="2016-10" db="EMBL/GenBank/DDBJ databases">
        <title>Comparative genomics uncovers the prolific and rare metabolic potential of the cyanobacterial genus Moorea.</title>
        <authorList>
            <person name="Leao T."/>
            <person name="Castelao G."/>
            <person name="Korobeynikov A."/>
            <person name="Monroe E.A."/>
            <person name="Podell S."/>
            <person name="Glukhov E."/>
            <person name="Allen E."/>
            <person name="Gerwick W.H."/>
            <person name="Gerwick L."/>
        </authorList>
    </citation>
    <scope>NUCLEOTIDE SEQUENCE [LARGE SCALE GENOMIC DNA]</scope>
    <source>
        <strain evidence="3">PAL-8-15-08-1</strain>
    </source>
</reference>
<dbReference type="KEGG" id="mpro:BJP34_15285"/>
<feature type="transmembrane region" description="Helical" evidence="1">
    <location>
        <begin position="12"/>
        <end position="31"/>
    </location>
</feature>
<accession>A0A1D8TT41</accession>
<proteinExistence type="predicted"/>
<evidence type="ECO:0000313" key="2">
    <source>
        <dbReference type="EMBL" id="AOX00626.1"/>
    </source>
</evidence>
<sequence>MIIRWRQLLVRITIWLAAEIILNFLGLDNLADYSEFIYEQEVALLSQYTVPAIERLPLS</sequence>
<organism evidence="2 3">
    <name type="scientific">Moorena producens PAL-8-15-08-1</name>
    <dbReference type="NCBI Taxonomy" id="1458985"/>
    <lineage>
        <taxon>Bacteria</taxon>
        <taxon>Bacillati</taxon>
        <taxon>Cyanobacteriota</taxon>
        <taxon>Cyanophyceae</taxon>
        <taxon>Coleofasciculales</taxon>
        <taxon>Coleofasciculaceae</taxon>
        <taxon>Moorena</taxon>
    </lineage>
</organism>
<keyword evidence="1" id="KW-0812">Transmembrane</keyword>
<evidence type="ECO:0000256" key="1">
    <source>
        <dbReference type="SAM" id="Phobius"/>
    </source>
</evidence>
<dbReference type="AlphaFoldDB" id="A0A1D8TT41"/>
<dbReference type="EMBL" id="CP017599">
    <property type="protein sequence ID" value="AOX00626.1"/>
    <property type="molecule type" value="Genomic_DNA"/>
</dbReference>
<gene>
    <name evidence="2" type="ORF">BJP34_15285</name>
</gene>
<protein>
    <submittedName>
        <fullName evidence="2">Uncharacterized protein</fullName>
    </submittedName>
</protein>
<keyword evidence="1" id="KW-0472">Membrane</keyword>
<name>A0A1D8TT41_9CYAN</name>
<dbReference type="Proteomes" id="UP000177870">
    <property type="component" value="Chromosome"/>
</dbReference>